<feature type="compositionally biased region" description="Basic and acidic residues" evidence="1">
    <location>
        <begin position="512"/>
        <end position="531"/>
    </location>
</feature>
<name>A0A8S9UGJ2_PHYIN</name>
<organism evidence="2 3">
    <name type="scientific">Phytophthora infestans</name>
    <name type="common">Potato late blight agent</name>
    <name type="synonym">Botrytis infestans</name>
    <dbReference type="NCBI Taxonomy" id="4787"/>
    <lineage>
        <taxon>Eukaryota</taxon>
        <taxon>Sar</taxon>
        <taxon>Stramenopiles</taxon>
        <taxon>Oomycota</taxon>
        <taxon>Peronosporomycetes</taxon>
        <taxon>Peronosporales</taxon>
        <taxon>Peronosporaceae</taxon>
        <taxon>Phytophthora</taxon>
    </lineage>
</organism>
<feature type="compositionally biased region" description="Basic and acidic residues" evidence="1">
    <location>
        <begin position="919"/>
        <end position="939"/>
    </location>
</feature>
<feature type="compositionally biased region" description="Basic and acidic residues" evidence="1">
    <location>
        <begin position="1031"/>
        <end position="1051"/>
    </location>
</feature>
<feature type="compositionally biased region" description="Basic and acidic residues" evidence="1">
    <location>
        <begin position="1683"/>
        <end position="1703"/>
    </location>
</feature>
<feature type="compositionally biased region" description="Basic and acidic residues" evidence="1">
    <location>
        <begin position="604"/>
        <end position="624"/>
    </location>
</feature>
<comment type="caution">
    <text evidence="2">The sequence shown here is derived from an EMBL/GenBank/DDBJ whole genome shotgun (WGS) entry which is preliminary data.</text>
</comment>
<feature type="region of interest" description="Disordered" evidence="1">
    <location>
        <begin position="1025"/>
        <end position="1051"/>
    </location>
</feature>
<feature type="compositionally biased region" description="Basic and acidic residues" evidence="1">
    <location>
        <begin position="1367"/>
        <end position="1387"/>
    </location>
</feature>
<feature type="region of interest" description="Disordered" evidence="1">
    <location>
        <begin position="461"/>
        <end position="480"/>
    </location>
</feature>
<proteinExistence type="predicted"/>
<feature type="region of interest" description="Disordered" evidence="1">
    <location>
        <begin position="399"/>
        <end position="419"/>
    </location>
</feature>
<protein>
    <submittedName>
        <fullName evidence="2">Uncharacterized protein</fullName>
    </submittedName>
</protein>
<feature type="region of interest" description="Disordered" evidence="1">
    <location>
        <begin position="1677"/>
        <end position="1703"/>
    </location>
</feature>
<feature type="compositionally biased region" description="Basic and acidic residues" evidence="1">
    <location>
        <begin position="715"/>
        <end position="735"/>
    </location>
</feature>
<feature type="compositionally biased region" description="Basic and acidic residues" evidence="1">
    <location>
        <begin position="400"/>
        <end position="419"/>
    </location>
</feature>
<dbReference type="Proteomes" id="UP000704712">
    <property type="component" value="Unassembled WGS sequence"/>
</dbReference>
<feature type="compositionally biased region" description="Basic and acidic residues" evidence="1">
    <location>
        <begin position="807"/>
        <end position="827"/>
    </location>
</feature>
<feature type="compositionally biased region" description="Basic and acidic residues" evidence="1">
    <location>
        <begin position="1479"/>
        <end position="1498"/>
    </location>
</feature>
<feature type="region of interest" description="Disordered" evidence="1">
    <location>
        <begin position="1362"/>
        <end position="1387"/>
    </location>
</feature>
<feature type="region of interest" description="Disordered" evidence="1">
    <location>
        <begin position="599"/>
        <end position="624"/>
    </location>
</feature>
<feature type="compositionally biased region" description="Basic and acidic residues" evidence="1">
    <location>
        <begin position="1591"/>
        <end position="1610"/>
    </location>
</feature>
<reference evidence="2" key="1">
    <citation type="submission" date="2020-03" db="EMBL/GenBank/DDBJ databases">
        <title>Hybrid Assembly of Korean Phytophthora infestans isolates.</title>
        <authorList>
            <person name="Prokchorchik M."/>
            <person name="Lee Y."/>
            <person name="Seo J."/>
            <person name="Cho J.-H."/>
            <person name="Park Y.-E."/>
            <person name="Jang D.-C."/>
            <person name="Im J.-S."/>
            <person name="Choi J.-G."/>
            <person name="Park H.-J."/>
            <person name="Lee G.-B."/>
            <person name="Lee Y.-G."/>
            <person name="Hong S.-Y."/>
            <person name="Cho K."/>
            <person name="Sohn K.H."/>
        </authorList>
    </citation>
    <scope>NUCLEOTIDE SEQUENCE</scope>
    <source>
        <strain evidence="2">KR_2_A2</strain>
    </source>
</reference>
<feature type="region of interest" description="Disordered" evidence="1">
    <location>
        <begin position="1587"/>
        <end position="1610"/>
    </location>
</feature>
<dbReference type="EMBL" id="JAACNO010001745">
    <property type="protein sequence ID" value="KAF4138054.1"/>
    <property type="molecule type" value="Genomic_DNA"/>
</dbReference>
<sequence length="1822" mass="190516">MRWYCVHPNLPLQAELRIRAAPDSGAAERARISQGRAIAACSPLFQVTGDGGDDAAISWLQVVCRDAVTGETEEGFMMAVLPDGTPLVIPWESTNFYSCCEATNSAVLLYDGPHETANSLGPVQSVNFLYCIADDSEKRSRIFHPELESVWIEKKDLQIVCTRFKHEECNTPHTFYELSEALPEEAQIAIRDYPAKEAQAVGLLSRGQTVEVTVRGGNWLLIAGGSVDKAWIMWRTDALELLQEAPDVWSSTCERRAKTVNSLTGNKSVAQAENDDNNQFASALASVSGQDDAINDAAPGSWCDRDDRPIHPATHLIKKPTIEEQADAEVVGNHGAAVPGDVGTDHDTAHAEVAAGITPSDERPIRPARNIVDEEDSAASVGVVEEDCAGVCAGVGADDSASKPEVDERMERSDAVSYSEDRPIRPAIIKEPAIEEQADAEVVGNHGAAVPGNVGTDHDTARAEVAASNTSSDERPIRPARNIVNEEDSTASVGVVEEDCAGVCAGAGADDSASKPEVDERMERSDAVSYSEDRPIRPAIIKEPAIEEQADAEVVRNHGAAVPGDVGTDHDTAHAEVAAGITPSDGVVEEDCAGVCAGAGADDSASKPEVDERMERSDAVSYSEDRPIRPAIIKEPAIEEQADAEVVGNHGAAVPGDVGTDHDTAHAEVAAGITPSDERPIRPARNIVDEEDSAASVGVMEEDCAGVCGAGADDSASKPEVDERMERSDAVSYSEDRPIRPAIIKEPAIEEQADAEVVGNHGAAVPGDVGTDHDTAHAEVAAGITPSDGVVEKDCTGVCAGAGADDSASKPEVDERMERSDAVSYSEDRPIRPAIIKEPAIEEQADAEVVGNHGAAVPGDVGTDHDTAHAEVAAGITPSDERPIRPARNIVDEEDSAASVGVVEEDCAGVCAGAGADDSASKPEVDERMERSDAVSYSEDRPIRPAIIKEPAIEEQADAEVVGNHGAAVPGDVGTDHDTAHAEVAAGITPSDERPIRPARNIVDEEDSTASVGVVEEDCAGVCAGAGADDSASKPEVDERMERSDAVSYSEDRPIRPAIIKEPAIEEQADAEVVGNHGAAVPGDVGTDHDTAHAEVAASNTSSDERPIRPARNIVDEEDSAASVGVVEEDCAGVCAGAGADDSASKPEVDERMERSDAVSYSEDRPIRPAIIKEPAIEEQADAEVVGNHGAAVPGDVGTDPDTAHAEVAADITPSDERSIRPARNIVDEKDSAASVGVVEEDCAGVCAGVGADDSASKPEVDERMERSDAVSYSEDRPIRPAIIKEPAIEEQADAEVVGNHGAAVPGNVGTDHDTARAEVAASNTSSDERLIRPARNIVNEEDSAASVGVVEEDCAGVCAGAGADDSASKPEVDERMERSDAVSYSEDRPIRPAIIKEPAIEEQADAEVVGNHGAAVPGDVGTDPDTAHAEVAADITPSDERSIRPARNIVDEKDSAASVGVVEEDCAGVCAGVGADDSASKPEVDERMERSDAVSYSEDRPIRPAIIKEPAIEEQADAEVVGNHGAAVPGNVGTDHDTARAEVAASNTSSDERPIRPARNIVDEEDSTASVGVVEEDCAGVCAGAGADDSASKLEVDERMERSDAVSYSEDRPIRPAIIKEPAIEEQADAEVVGNHGAAVPGDVGTDHDTAHAEVAAGITPSDGVVEKDCTGVCAGAGADDSASKPEVDERMERSDAVSYSEDRPIRPAIIKEPAIEEQADAEVVGNHGAAVPGDVGTDHDTAHAEVAAGITPSDERPIRPARNIVDEEDSTASVGVVEEDCAGVCAVPVPMIRHPNQKSTKEWNARMPSHILKIVRFVLR</sequence>
<feature type="region of interest" description="Disordered" evidence="1">
    <location>
        <begin position="1137"/>
        <end position="1163"/>
    </location>
</feature>
<feature type="compositionally biased region" description="Basic and acidic residues" evidence="1">
    <location>
        <begin position="1143"/>
        <end position="1163"/>
    </location>
</feature>
<feature type="region of interest" description="Disordered" evidence="1">
    <location>
        <begin position="914"/>
        <end position="939"/>
    </location>
</feature>
<accession>A0A8S9UGJ2</accession>
<feature type="region of interest" description="Disordered" evidence="1">
    <location>
        <begin position="1478"/>
        <end position="1498"/>
    </location>
</feature>
<gene>
    <name evidence="2" type="ORF">GN958_ATG13007</name>
</gene>
<evidence type="ECO:0000313" key="3">
    <source>
        <dbReference type="Proteomes" id="UP000704712"/>
    </source>
</evidence>
<evidence type="ECO:0000313" key="2">
    <source>
        <dbReference type="EMBL" id="KAF4138054.1"/>
    </source>
</evidence>
<feature type="compositionally biased region" description="Basic and acidic residues" evidence="1">
    <location>
        <begin position="1255"/>
        <end position="1274"/>
    </location>
</feature>
<feature type="region of interest" description="Disordered" evidence="1">
    <location>
        <begin position="507"/>
        <end position="531"/>
    </location>
</feature>
<feature type="region of interest" description="Disordered" evidence="1">
    <location>
        <begin position="1254"/>
        <end position="1274"/>
    </location>
</feature>
<feature type="region of interest" description="Disordered" evidence="1">
    <location>
        <begin position="711"/>
        <end position="735"/>
    </location>
</feature>
<evidence type="ECO:0000256" key="1">
    <source>
        <dbReference type="SAM" id="MobiDB-lite"/>
    </source>
</evidence>
<feature type="region of interest" description="Disordered" evidence="1">
    <location>
        <begin position="801"/>
        <end position="827"/>
    </location>
</feature>